<accession>A0A1M5Z209</accession>
<keyword evidence="1" id="KW-0808">Transferase</keyword>
<dbReference type="Pfam" id="PF02572">
    <property type="entry name" value="CobA_CobO_BtuR"/>
    <property type="match status" value="1"/>
</dbReference>
<organism evidence="1 2">
    <name type="scientific">Clostridium intestinale DSM 6191</name>
    <dbReference type="NCBI Taxonomy" id="1121320"/>
    <lineage>
        <taxon>Bacteria</taxon>
        <taxon>Bacillati</taxon>
        <taxon>Bacillota</taxon>
        <taxon>Clostridia</taxon>
        <taxon>Eubacteriales</taxon>
        <taxon>Clostridiaceae</taxon>
        <taxon>Clostridium</taxon>
    </lineage>
</organism>
<evidence type="ECO:0000313" key="2">
    <source>
        <dbReference type="Proteomes" id="UP000184241"/>
    </source>
</evidence>
<dbReference type="PANTHER" id="PTHR46638">
    <property type="entry name" value="CORRINOID ADENOSYLTRANSFERASE"/>
    <property type="match status" value="1"/>
</dbReference>
<dbReference type="PIRSF" id="PIRSF015617">
    <property type="entry name" value="Adensltrnsf_CobA"/>
    <property type="match status" value="1"/>
</dbReference>
<proteinExistence type="predicted"/>
<dbReference type="Proteomes" id="UP000184241">
    <property type="component" value="Unassembled WGS sequence"/>
</dbReference>
<dbReference type="GO" id="GO:0008817">
    <property type="term" value="F:corrinoid adenosyltransferase activity"/>
    <property type="evidence" value="ECO:0007669"/>
    <property type="project" value="InterPro"/>
</dbReference>
<dbReference type="InterPro" id="IPR003724">
    <property type="entry name" value="CblAdoTrfase_CobA"/>
</dbReference>
<dbReference type="InterPro" id="IPR027417">
    <property type="entry name" value="P-loop_NTPase"/>
</dbReference>
<sequence length="178" mass="20173">MKLDKGMIQVYTGDGKGKTTAAIGQGIRAYGNGLRVVMIQFLKSNETGELNVLKNLGDNFKLVRLEKKRGFVWTLKTDEIEELKKEVIEEYNYAKEVLANDSCDVLILDEVMGVLKNNFLSEDDVLELIKSKQKHVEIILTGRNVPEKIAGYADLITEMKEVKHYFSKGVNARRGIEY</sequence>
<dbReference type="Gene3D" id="3.40.50.300">
    <property type="entry name" value="P-loop containing nucleotide triphosphate hydrolases"/>
    <property type="match status" value="1"/>
</dbReference>
<dbReference type="SUPFAM" id="SSF52540">
    <property type="entry name" value="P-loop containing nucleoside triphosphate hydrolases"/>
    <property type="match status" value="1"/>
</dbReference>
<gene>
    <name evidence="1" type="ORF">SAMN02745941_02466</name>
</gene>
<dbReference type="GO" id="GO:0005524">
    <property type="term" value="F:ATP binding"/>
    <property type="evidence" value="ECO:0007669"/>
    <property type="project" value="InterPro"/>
</dbReference>
<name>A0A1M5Z209_9CLOT</name>
<dbReference type="GO" id="GO:0009236">
    <property type="term" value="P:cobalamin biosynthetic process"/>
    <property type="evidence" value="ECO:0007669"/>
    <property type="project" value="InterPro"/>
</dbReference>
<dbReference type="AlphaFoldDB" id="A0A1M5Z209"/>
<dbReference type="RefSeq" id="WP_073019871.1">
    <property type="nucleotide sequence ID" value="NZ_FQXU01000007.1"/>
</dbReference>
<dbReference type="EMBL" id="FQXU01000007">
    <property type="protein sequence ID" value="SHI18164.1"/>
    <property type="molecule type" value="Genomic_DNA"/>
</dbReference>
<evidence type="ECO:0000313" key="1">
    <source>
        <dbReference type="EMBL" id="SHI18164.1"/>
    </source>
</evidence>
<reference evidence="1 2" key="1">
    <citation type="submission" date="2016-11" db="EMBL/GenBank/DDBJ databases">
        <authorList>
            <person name="Jaros S."/>
            <person name="Januszkiewicz K."/>
            <person name="Wedrychowicz H."/>
        </authorList>
    </citation>
    <scope>NUCLEOTIDE SEQUENCE [LARGE SCALE GENOMIC DNA]</scope>
    <source>
        <strain evidence="1 2">DSM 6191</strain>
    </source>
</reference>
<dbReference type="PANTHER" id="PTHR46638:SF1">
    <property type="entry name" value="CORRINOID ADENOSYLTRANSFERASE"/>
    <property type="match status" value="1"/>
</dbReference>
<protein>
    <submittedName>
        <fullName evidence="1">Cob(I)alamin adenosyltransferase</fullName>
    </submittedName>
</protein>